<accession>A0A150WU93</accession>
<name>A0A150WU93_BDEBC</name>
<dbReference type="RefSeq" id="WP_063242882.1">
    <property type="nucleotide sequence ID" value="NZ_LUKF01000003.1"/>
</dbReference>
<dbReference type="Proteomes" id="UP000075391">
    <property type="component" value="Unassembled WGS sequence"/>
</dbReference>
<gene>
    <name evidence="1" type="ORF">AZI85_14785</name>
</gene>
<evidence type="ECO:0000313" key="1">
    <source>
        <dbReference type="EMBL" id="KYG69966.1"/>
    </source>
</evidence>
<evidence type="ECO:0000313" key="2">
    <source>
        <dbReference type="Proteomes" id="UP000075391"/>
    </source>
</evidence>
<dbReference type="AlphaFoldDB" id="A0A150WU93"/>
<sequence>MSLDKFFQGLIQKVEESDDVVTNAGKDAEGFYKPTRTILLRHLNLLKDLHGKPLAKPMVLASWKYAVEHLPPEWLVPDPEDREALKNLLGNG</sequence>
<protein>
    <submittedName>
        <fullName evidence="1">Uncharacterized protein</fullName>
    </submittedName>
</protein>
<comment type="caution">
    <text evidence="1">The sequence shown here is derived from an EMBL/GenBank/DDBJ whole genome shotgun (WGS) entry which is preliminary data.</text>
</comment>
<reference evidence="1 2" key="1">
    <citation type="submission" date="2016-03" db="EMBL/GenBank/DDBJ databases">
        <authorList>
            <person name="Ploux O."/>
        </authorList>
    </citation>
    <scope>NUCLEOTIDE SEQUENCE [LARGE SCALE GENOMIC DNA]</scope>
    <source>
        <strain evidence="1 2">BER2</strain>
    </source>
</reference>
<dbReference type="EMBL" id="LUKF01000003">
    <property type="protein sequence ID" value="KYG69966.1"/>
    <property type="molecule type" value="Genomic_DNA"/>
</dbReference>
<proteinExistence type="predicted"/>
<dbReference type="OrthoDB" id="5295775at2"/>
<organism evidence="1 2">
    <name type="scientific">Bdellovibrio bacteriovorus</name>
    <dbReference type="NCBI Taxonomy" id="959"/>
    <lineage>
        <taxon>Bacteria</taxon>
        <taxon>Pseudomonadati</taxon>
        <taxon>Bdellovibrionota</taxon>
        <taxon>Bdellovibrionia</taxon>
        <taxon>Bdellovibrionales</taxon>
        <taxon>Pseudobdellovibrionaceae</taxon>
        <taxon>Bdellovibrio</taxon>
    </lineage>
</organism>